<evidence type="ECO:0000313" key="1">
    <source>
        <dbReference type="EMBL" id="EUC33499.1"/>
    </source>
</evidence>
<dbReference type="AlphaFoldDB" id="W6YDA1"/>
<accession>W6YDA1</accession>
<protein>
    <submittedName>
        <fullName evidence="1">Uncharacterized protein</fullName>
    </submittedName>
</protein>
<dbReference type="GeneID" id="19148349"/>
<dbReference type="HOGENOM" id="CLU_2037641_0_0_1"/>
<proteinExistence type="predicted"/>
<dbReference type="KEGG" id="bze:COCCADRAFT_36703"/>
<keyword evidence="2" id="KW-1185">Reference proteome</keyword>
<name>W6YDA1_COCC2</name>
<dbReference type="RefSeq" id="XP_007712213.1">
    <property type="nucleotide sequence ID" value="XM_007714023.1"/>
</dbReference>
<gene>
    <name evidence="1" type="ORF">COCCADRAFT_36703</name>
</gene>
<sequence>MVCKRIICAVSSDSAAVPKKKTARQLVDCRDHLHLYLCIVGVGKPLAIFDHDPGMSQMNQIHQAGWGKPMFPEPSTKHCRNVARVKTRCKSGAATVANKDASDGMDRVILSYQIFASCNGY</sequence>
<dbReference type="OrthoDB" id="10301033at2759"/>
<reference evidence="1 2" key="1">
    <citation type="journal article" date="2013" name="PLoS Genet.">
        <title>Comparative genome structure, secondary metabolite, and effector coding capacity across Cochliobolus pathogens.</title>
        <authorList>
            <person name="Condon B.J."/>
            <person name="Leng Y."/>
            <person name="Wu D."/>
            <person name="Bushley K.E."/>
            <person name="Ohm R.A."/>
            <person name="Otillar R."/>
            <person name="Martin J."/>
            <person name="Schackwitz W."/>
            <person name="Grimwood J."/>
            <person name="MohdZainudin N."/>
            <person name="Xue C."/>
            <person name="Wang R."/>
            <person name="Manning V.A."/>
            <person name="Dhillon B."/>
            <person name="Tu Z.J."/>
            <person name="Steffenson B.J."/>
            <person name="Salamov A."/>
            <person name="Sun H."/>
            <person name="Lowry S."/>
            <person name="LaButti K."/>
            <person name="Han J."/>
            <person name="Copeland A."/>
            <person name="Lindquist E."/>
            <person name="Barry K."/>
            <person name="Schmutz J."/>
            <person name="Baker S.E."/>
            <person name="Ciuffetti L.M."/>
            <person name="Grigoriev I.V."/>
            <person name="Zhong S."/>
            <person name="Turgeon B.G."/>
        </authorList>
    </citation>
    <scope>NUCLEOTIDE SEQUENCE [LARGE SCALE GENOMIC DNA]</scope>
    <source>
        <strain evidence="1 2">26-R-13</strain>
    </source>
</reference>
<evidence type="ECO:0000313" key="2">
    <source>
        <dbReference type="Proteomes" id="UP000053841"/>
    </source>
</evidence>
<dbReference type="Proteomes" id="UP000053841">
    <property type="component" value="Unassembled WGS sequence"/>
</dbReference>
<dbReference type="EMBL" id="KI964609">
    <property type="protein sequence ID" value="EUC33499.1"/>
    <property type="molecule type" value="Genomic_DNA"/>
</dbReference>
<organism evidence="1 2">
    <name type="scientific">Cochliobolus carbonum (strain 26-R-13)</name>
    <name type="common">Maize leaf spot fungus</name>
    <name type="synonym">Bipolaris zeicola</name>
    <dbReference type="NCBI Taxonomy" id="930089"/>
    <lineage>
        <taxon>Eukaryota</taxon>
        <taxon>Fungi</taxon>
        <taxon>Dikarya</taxon>
        <taxon>Ascomycota</taxon>
        <taxon>Pezizomycotina</taxon>
        <taxon>Dothideomycetes</taxon>
        <taxon>Pleosporomycetidae</taxon>
        <taxon>Pleosporales</taxon>
        <taxon>Pleosporineae</taxon>
        <taxon>Pleosporaceae</taxon>
        <taxon>Bipolaris</taxon>
    </lineage>
</organism>